<feature type="binding site" evidence="8">
    <location>
        <position position="33"/>
    </location>
    <ligand>
        <name>[4Fe-4S] cluster</name>
        <dbReference type="ChEBI" id="CHEBI:49883"/>
        <label>1</label>
    </ligand>
</feature>
<evidence type="ECO:0000313" key="11">
    <source>
        <dbReference type="Proteomes" id="UP001631949"/>
    </source>
</evidence>
<dbReference type="SFLD" id="SFLDF00271">
    <property type="entry name" value="lipoyl_synthase"/>
    <property type="match status" value="1"/>
</dbReference>
<dbReference type="GO" id="GO:0016992">
    <property type="term" value="F:lipoate synthase activity"/>
    <property type="evidence" value="ECO:0007669"/>
    <property type="project" value="UniProtKB-EC"/>
</dbReference>
<evidence type="ECO:0000313" key="10">
    <source>
        <dbReference type="EMBL" id="MFM9412774.1"/>
    </source>
</evidence>
<feature type="binding site" evidence="8">
    <location>
        <position position="272"/>
    </location>
    <ligand>
        <name>[4Fe-4S] cluster</name>
        <dbReference type="ChEBI" id="CHEBI:49883"/>
        <label>1</label>
    </ligand>
</feature>
<keyword evidence="2 8" id="KW-0808">Transferase</keyword>
<dbReference type="PANTHER" id="PTHR10949:SF0">
    <property type="entry name" value="LIPOYL SYNTHASE, MITOCHONDRIAL"/>
    <property type="match status" value="1"/>
</dbReference>
<proteinExistence type="inferred from homology"/>
<feature type="binding site" evidence="8">
    <location>
        <position position="38"/>
    </location>
    <ligand>
        <name>[4Fe-4S] cluster</name>
        <dbReference type="ChEBI" id="CHEBI:49883"/>
        <label>1</label>
    </ligand>
</feature>
<comment type="function">
    <text evidence="8">Catalyzes the radical-mediated insertion of two sulfur atoms into the C-6 and C-8 positions of the octanoyl moiety bound to the lipoyl domains of lipoate-dependent enzymes, thereby converting the octanoylated domains into lipoylated derivatives.</text>
</comment>
<accession>A0ABW9GVF1</accession>
<keyword evidence="8" id="KW-0963">Cytoplasm</keyword>
<dbReference type="PIRSF" id="PIRSF005963">
    <property type="entry name" value="Lipoyl_synth"/>
    <property type="match status" value="1"/>
</dbReference>
<dbReference type="Pfam" id="PF04055">
    <property type="entry name" value="Radical_SAM"/>
    <property type="match status" value="1"/>
</dbReference>
<dbReference type="InterPro" id="IPR013785">
    <property type="entry name" value="Aldolase_TIM"/>
</dbReference>
<sequence>MTEKPAWLKVRYKPASVDRLTANLQAKGLHTVCQEAHCPNRGECYESGTATFILLGDVCTRNCRFCQVGGGRPQAPDSEEPAQLAETVRDMQLDHVVLTQVTRDDLADGGAAHMARAVRAIRQTNPAVSIEVLISDLGGDPAALQTVLDAKPDVLNHNVEMVPRLYPTIRPGAKYDRSLEVLARSKDRLPDGLTKSGFMLGLGESDDEVRALLADLRRVRCDIVTISQYLQPSPAHQPVDRYVTPEAFEAWAEAARALGFRYVVSGPLVRSSYRALAAYRAGREA</sequence>
<evidence type="ECO:0000256" key="7">
    <source>
        <dbReference type="ARBA" id="ARBA00047326"/>
    </source>
</evidence>
<evidence type="ECO:0000256" key="8">
    <source>
        <dbReference type="HAMAP-Rule" id="MF_00206"/>
    </source>
</evidence>
<dbReference type="EC" id="2.8.1.8" evidence="8"/>
<dbReference type="PANTHER" id="PTHR10949">
    <property type="entry name" value="LIPOYL SYNTHASE"/>
    <property type="match status" value="1"/>
</dbReference>
<keyword evidence="6 8" id="KW-0411">Iron-sulfur</keyword>
<dbReference type="HAMAP" id="MF_00206">
    <property type="entry name" value="Lipoyl_synth"/>
    <property type="match status" value="1"/>
</dbReference>
<dbReference type="Proteomes" id="UP001631949">
    <property type="component" value="Unassembled WGS sequence"/>
</dbReference>
<dbReference type="PROSITE" id="PS51918">
    <property type="entry name" value="RADICAL_SAM"/>
    <property type="match status" value="1"/>
</dbReference>
<feature type="binding site" evidence="8">
    <location>
        <position position="66"/>
    </location>
    <ligand>
        <name>[4Fe-4S] cluster</name>
        <dbReference type="ChEBI" id="CHEBI:49883"/>
        <label>2</label>
        <note>4Fe-4S-S-AdoMet</note>
    </ligand>
</feature>
<comment type="caution">
    <text evidence="10">The sequence shown here is derived from an EMBL/GenBank/DDBJ whole genome shotgun (WGS) entry which is preliminary data.</text>
</comment>
<keyword evidence="1 8" id="KW-0004">4Fe-4S</keyword>
<evidence type="ECO:0000259" key="9">
    <source>
        <dbReference type="PROSITE" id="PS51918"/>
    </source>
</evidence>
<comment type="similarity">
    <text evidence="8">Belongs to the radical SAM superfamily. Lipoyl synthase family.</text>
</comment>
<gene>
    <name evidence="8 10" type="primary">lipA</name>
    <name evidence="10" type="ORF">ACKQTC_00035</name>
</gene>
<dbReference type="EMBL" id="JBJUVG010000001">
    <property type="protein sequence ID" value="MFM9412774.1"/>
    <property type="molecule type" value="Genomic_DNA"/>
</dbReference>
<dbReference type="InterPro" id="IPR003698">
    <property type="entry name" value="Lipoyl_synth"/>
</dbReference>
<evidence type="ECO:0000256" key="5">
    <source>
        <dbReference type="ARBA" id="ARBA00023004"/>
    </source>
</evidence>
<keyword evidence="5 8" id="KW-0408">Iron</keyword>
<feature type="binding site" evidence="8">
    <location>
        <position position="44"/>
    </location>
    <ligand>
        <name>[4Fe-4S] cluster</name>
        <dbReference type="ChEBI" id="CHEBI:49883"/>
        <label>1</label>
    </ligand>
</feature>
<feature type="domain" description="Radical SAM core" evidence="9">
    <location>
        <begin position="45"/>
        <end position="261"/>
    </location>
</feature>
<evidence type="ECO:0000256" key="2">
    <source>
        <dbReference type="ARBA" id="ARBA00022679"/>
    </source>
</evidence>
<dbReference type="SFLD" id="SFLDS00029">
    <property type="entry name" value="Radical_SAM"/>
    <property type="match status" value="1"/>
</dbReference>
<dbReference type="SMART" id="SM00729">
    <property type="entry name" value="Elp3"/>
    <property type="match status" value="1"/>
</dbReference>
<dbReference type="NCBIfam" id="TIGR00510">
    <property type="entry name" value="lipA"/>
    <property type="match status" value="1"/>
</dbReference>
<dbReference type="SUPFAM" id="SSF102114">
    <property type="entry name" value="Radical SAM enzymes"/>
    <property type="match status" value="1"/>
</dbReference>
<organism evidence="10 11">
    <name type="scientific">Peptococcus simiae</name>
    <dbReference type="NCBI Taxonomy" id="1643805"/>
    <lineage>
        <taxon>Bacteria</taxon>
        <taxon>Bacillati</taxon>
        <taxon>Bacillota</taxon>
        <taxon>Clostridia</taxon>
        <taxon>Eubacteriales</taxon>
        <taxon>Peptococcaceae</taxon>
        <taxon>Peptococcus</taxon>
    </lineage>
</organism>
<comment type="pathway">
    <text evidence="8">Protein modification; protein lipoylation via endogenous pathway; protein N(6)-(lipoyl)lysine from octanoyl-[acyl-carrier-protein]: step 2/2.</text>
</comment>
<feature type="binding site" evidence="8">
    <location>
        <position position="63"/>
    </location>
    <ligand>
        <name>[4Fe-4S] cluster</name>
        <dbReference type="ChEBI" id="CHEBI:49883"/>
        <label>2</label>
        <note>4Fe-4S-S-AdoMet</note>
    </ligand>
</feature>
<keyword evidence="11" id="KW-1185">Reference proteome</keyword>
<feature type="binding site" evidence="8">
    <location>
        <position position="59"/>
    </location>
    <ligand>
        <name>[4Fe-4S] cluster</name>
        <dbReference type="ChEBI" id="CHEBI:49883"/>
        <label>2</label>
        <note>4Fe-4S-S-AdoMet</note>
    </ligand>
</feature>
<dbReference type="CDD" id="cd01335">
    <property type="entry name" value="Radical_SAM"/>
    <property type="match status" value="1"/>
</dbReference>
<dbReference type="NCBIfam" id="NF004019">
    <property type="entry name" value="PRK05481.1"/>
    <property type="match status" value="1"/>
</dbReference>
<evidence type="ECO:0000256" key="4">
    <source>
        <dbReference type="ARBA" id="ARBA00022723"/>
    </source>
</evidence>
<evidence type="ECO:0000256" key="6">
    <source>
        <dbReference type="ARBA" id="ARBA00023014"/>
    </source>
</evidence>
<name>A0ABW9GVF1_9FIRM</name>
<dbReference type="Gene3D" id="3.20.20.70">
    <property type="entry name" value="Aldolase class I"/>
    <property type="match status" value="1"/>
</dbReference>
<evidence type="ECO:0000256" key="3">
    <source>
        <dbReference type="ARBA" id="ARBA00022691"/>
    </source>
</evidence>
<keyword evidence="4 8" id="KW-0479">Metal-binding</keyword>
<dbReference type="NCBIfam" id="NF009544">
    <property type="entry name" value="PRK12928.1"/>
    <property type="match status" value="1"/>
</dbReference>
<keyword evidence="3 8" id="KW-0949">S-adenosyl-L-methionine</keyword>
<evidence type="ECO:0000256" key="1">
    <source>
        <dbReference type="ARBA" id="ARBA00022485"/>
    </source>
</evidence>
<dbReference type="InterPro" id="IPR007197">
    <property type="entry name" value="rSAM"/>
</dbReference>
<dbReference type="InterPro" id="IPR006638">
    <property type="entry name" value="Elp3/MiaA/NifB-like_rSAM"/>
</dbReference>
<reference evidence="10 11" key="1">
    <citation type="journal article" date="2016" name="Int. J. Syst. Evol. Microbiol.">
        <title>Peptococcus simiae sp. nov., isolated from rhesus macaque faeces and emended description of the genus Peptococcus.</title>
        <authorList>
            <person name="Shkoporov A.N."/>
            <person name="Efimov B.A."/>
            <person name="Kondova I."/>
            <person name="Ouwerling B."/>
            <person name="Chaplin A.V."/>
            <person name="Shcherbakova V.A."/>
            <person name="Langermans J.A.M."/>
        </authorList>
    </citation>
    <scope>NUCLEOTIDE SEQUENCE [LARGE SCALE GENOMIC DNA]</scope>
    <source>
        <strain evidence="10 11">M108</strain>
    </source>
</reference>
<comment type="subcellular location">
    <subcellularLocation>
        <location evidence="8">Cytoplasm</location>
    </subcellularLocation>
</comment>
<dbReference type="SFLD" id="SFLDG01058">
    <property type="entry name" value="lipoyl_synthase_like"/>
    <property type="match status" value="1"/>
</dbReference>
<comment type="cofactor">
    <cofactor evidence="8">
        <name>[4Fe-4S] cluster</name>
        <dbReference type="ChEBI" id="CHEBI:49883"/>
    </cofactor>
    <text evidence="8">Binds 2 [4Fe-4S] clusters per subunit. One cluster is coordinated with 3 cysteines and an exchangeable S-adenosyl-L-methionine.</text>
</comment>
<dbReference type="InterPro" id="IPR058240">
    <property type="entry name" value="rSAM_sf"/>
</dbReference>
<protein>
    <recommendedName>
        <fullName evidence="8">Lipoyl synthase</fullName>
        <ecNumber evidence="8">2.8.1.8</ecNumber>
    </recommendedName>
    <alternativeName>
        <fullName evidence="8">Lip-syn</fullName>
        <shortName evidence="8">LS</shortName>
    </alternativeName>
    <alternativeName>
        <fullName evidence="8">Lipoate synthase</fullName>
    </alternativeName>
    <alternativeName>
        <fullName evidence="8">Lipoic acid synthase</fullName>
    </alternativeName>
    <alternativeName>
        <fullName evidence="8">Sulfur insertion protein LipA</fullName>
    </alternativeName>
</protein>
<comment type="catalytic activity">
    <reaction evidence="7 8">
        <text>[[Fe-S] cluster scaffold protein carrying a second [4Fe-4S](2+) cluster] + N(6)-octanoyl-L-lysyl-[protein] + 2 oxidized [2Fe-2S]-[ferredoxin] + 2 S-adenosyl-L-methionine + 4 H(+) = [[Fe-S] cluster scaffold protein] + N(6)-[(R)-dihydrolipoyl]-L-lysyl-[protein] + 4 Fe(3+) + 2 hydrogen sulfide + 2 5'-deoxyadenosine + 2 L-methionine + 2 reduced [2Fe-2S]-[ferredoxin]</text>
        <dbReference type="Rhea" id="RHEA:16585"/>
        <dbReference type="Rhea" id="RHEA-COMP:9928"/>
        <dbReference type="Rhea" id="RHEA-COMP:10000"/>
        <dbReference type="Rhea" id="RHEA-COMP:10001"/>
        <dbReference type="Rhea" id="RHEA-COMP:10475"/>
        <dbReference type="Rhea" id="RHEA-COMP:14568"/>
        <dbReference type="Rhea" id="RHEA-COMP:14569"/>
        <dbReference type="ChEBI" id="CHEBI:15378"/>
        <dbReference type="ChEBI" id="CHEBI:17319"/>
        <dbReference type="ChEBI" id="CHEBI:29034"/>
        <dbReference type="ChEBI" id="CHEBI:29919"/>
        <dbReference type="ChEBI" id="CHEBI:33722"/>
        <dbReference type="ChEBI" id="CHEBI:33737"/>
        <dbReference type="ChEBI" id="CHEBI:33738"/>
        <dbReference type="ChEBI" id="CHEBI:57844"/>
        <dbReference type="ChEBI" id="CHEBI:59789"/>
        <dbReference type="ChEBI" id="CHEBI:78809"/>
        <dbReference type="ChEBI" id="CHEBI:83100"/>
        <dbReference type="EC" id="2.8.1.8"/>
    </reaction>
</comment>
<dbReference type="RefSeq" id="WP_408976405.1">
    <property type="nucleotide sequence ID" value="NZ_JBJUVG010000001.1"/>
</dbReference>